<dbReference type="KEGG" id="snep:Enr13x_41140"/>
<feature type="domain" description="ATPase AAA-type core" evidence="1">
    <location>
        <begin position="33"/>
        <end position="326"/>
    </location>
</feature>
<dbReference type="AlphaFoldDB" id="A0A518HTR6"/>
<dbReference type="EMBL" id="CP037423">
    <property type="protein sequence ID" value="QDV44250.1"/>
    <property type="molecule type" value="Genomic_DNA"/>
</dbReference>
<gene>
    <name evidence="2" type="primary">smc_11</name>
    <name evidence="2" type="ORF">Enr13x_41140</name>
</gene>
<organism evidence="2 3">
    <name type="scientific">Stieleria neptunia</name>
    <dbReference type="NCBI Taxonomy" id="2527979"/>
    <lineage>
        <taxon>Bacteria</taxon>
        <taxon>Pseudomonadati</taxon>
        <taxon>Planctomycetota</taxon>
        <taxon>Planctomycetia</taxon>
        <taxon>Pirellulales</taxon>
        <taxon>Pirellulaceae</taxon>
        <taxon>Stieleria</taxon>
    </lineage>
</organism>
<dbReference type="Gene3D" id="3.40.50.300">
    <property type="entry name" value="P-loop containing nucleotide triphosphate hydrolases"/>
    <property type="match status" value="1"/>
</dbReference>
<dbReference type="InterPro" id="IPR014555">
    <property type="entry name" value="RecF-like"/>
</dbReference>
<dbReference type="Proteomes" id="UP000319004">
    <property type="component" value="Chromosome"/>
</dbReference>
<dbReference type="Pfam" id="PF13304">
    <property type="entry name" value="AAA_21"/>
    <property type="match status" value="1"/>
</dbReference>
<dbReference type="GO" id="GO:0000731">
    <property type="term" value="P:DNA synthesis involved in DNA repair"/>
    <property type="evidence" value="ECO:0007669"/>
    <property type="project" value="TreeGrafter"/>
</dbReference>
<accession>A0A518HTR6</accession>
<name>A0A518HTR6_9BACT</name>
<dbReference type="InterPro" id="IPR027417">
    <property type="entry name" value="P-loop_NTPase"/>
</dbReference>
<dbReference type="GO" id="GO:0005524">
    <property type="term" value="F:ATP binding"/>
    <property type="evidence" value="ECO:0007669"/>
    <property type="project" value="InterPro"/>
</dbReference>
<evidence type="ECO:0000313" key="2">
    <source>
        <dbReference type="EMBL" id="QDV44250.1"/>
    </source>
</evidence>
<evidence type="ECO:0000259" key="1">
    <source>
        <dbReference type="Pfam" id="PF13304"/>
    </source>
</evidence>
<dbReference type="SUPFAM" id="SSF52540">
    <property type="entry name" value="P-loop containing nucleoside triphosphate hydrolases"/>
    <property type="match status" value="1"/>
</dbReference>
<dbReference type="GO" id="GO:0006302">
    <property type="term" value="P:double-strand break repair"/>
    <property type="evidence" value="ECO:0007669"/>
    <property type="project" value="TreeGrafter"/>
</dbReference>
<reference evidence="2 3" key="1">
    <citation type="submission" date="2019-03" db="EMBL/GenBank/DDBJ databases">
        <title>Deep-cultivation of Planctomycetes and their phenomic and genomic characterization uncovers novel biology.</title>
        <authorList>
            <person name="Wiegand S."/>
            <person name="Jogler M."/>
            <person name="Boedeker C."/>
            <person name="Pinto D."/>
            <person name="Vollmers J."/>
            <person name="Rivas-Marin E."/>
            <person name="Kohn T."/>
            <person name="Peeters S.H."/>
            <person name="Heuer A."/>
            <person name="Rast P."/>
            <person name="Oberbeckmann S."/>
            <person name="Bunk B."/>
            <person name="Jeske O."/>
            <person name="Meyerdierks A."/>
            <person name="Storesund J.E."/>
            <person name="Kallscheuer N."/>
            <person name="Luecker S."/>
            <person name="Lage O.M."/>
            <person name="Pohl T."/>
            <person name="Merkel B.J."/>
            <person name="Hornburger P."/>
            <person name="Mueller R.-W."/>
            <person name="Bruemmer F."/>
            <person name="Labrenz M."/>
            <person name="Spormann A.M."/>
            <person name="Op den Camp H."/>
            <person name="Overmann J."/>
            <person name="Amann R."/>
            <person name="Jetten M.S.M."/>
            <person name="Mascher T."/>
            <person name="Medema M.H."/>
            <person name="Devos D.P."/>
            <person name="Kaster A.-K."/>
            <person name="Ovreas L."/>
            <person name="Rohde M."/>
            <person name="Galperin M.Y."/>
            <person name="Jogler C."/>
        </authorList>
    </citation>
    <scope>NUCLEOTIDE SEQUENCE [LARGE SCALE GENOMIC DNA]</scope>
    <source>
        <strain evidence="2 3">Enr13</strain>
    </source>
</reference>
<dbReference type="InterPro" id="IPR003959">
    <property type="entry name" value="ATPase_AAA_core"/>
</dbReference>
<protein>
    <submittedName>
        <fullName evidence="2">Chromosome partition protein Smc</fullName>
    </submittedName>
</protein>
<dbReference type="PANTHER" id="PTHR32182">
    <property type="entry name" value="DNA REPLICATION AND REPAIR PROTEIN RECF"/>
    <property type="match status" value="1"/>
</dbReference>
<dbReference type="PANTHER" id="PTHR32182:SF22">
    <property type="entry name" value="ATP-DEPENDENT ENDONUCLEASE, OLD FAMILY-RELATED"/>
    <property type="match status" value="1"/>
</dbReference>
<dbReference type="PIRSF" id="PIRSF029347">
    <property type="entry name" value="RecF"/>
    <property type="match status" value="1"/>
</dbReference>
<sequence length="390" mass="43103">MTADNHGPPLIRKLTIKGFKSIALLIGFKFESLNVVIGANGAGKSNLIGFLRMLSEMSNRRLQGFVVKHGPVDGFFFGGPSETKVIEAVIESTSLRYRFRLETTSDEKLIVRSEYVAPVSSVASNKISEWTYESLIGEPANWHDAAKSSLSDALASDVIALTRIRVYHFHDTSHTAGMRRKSGIAQNEELQYDAGNLAAFLYFLRTEHSHVFELIVSTVRRIAPYLDTIQFNHFLHGGGGDEGQIQLIWKQHGSSYRFTAGHLSDGTIRFLCLATALLQPSPPSVIVLDEPELGLHPEAISLLGGLIRSASKRMQVIVATQSPTMLSQFDAEDVITIDHEQGCSRFRRLDVAQLEQWLQEYTLGEAWQKGLVNAEIQSPPAPVGQQSEGN</sequence>
<dbReference type="RefSeq" id="WP_145388626.1">
    <property type="nucleotide sequence ID" value="NZ_CP037423.1"/>
</dbReference>
<proteinExistence type="predicted"/>
<dbReference type="OrthoDB" id="9814775at2"/>
<dbReference type="GO" id="GO:0016887">
    <property type="term" value="F:ATP hydrolysis activity"/>
    <property type="evidence" value="ECO:0007669"/>
    <property type="project" value="InterPro"/>
</dbReference>
<keyword evidence="3" id="KW-1185">Reference proteome</keyword>
<evidence type="ECO:0000313" key="3">
    <source>
        <dbReference type="Proteomes" id="UP000319004"/>
    </source>
</evidence>